<evidence type="ECO:0000256" key="2">
    <source>
        <dbReference type="ARBA" id="ARBA00022692"/>
    </source>
</evidence>
<organism evidence="7 8">
    <name type="scientific">Riccia fluitans</name>
    <dbReference type="NCBI Taxonomy" id="41844"/>
    <lineage>
        <taxon>Eukaryota</taxon>
        <taxon>Viridiplantae</taxon>
        <taxon>Streptophyta</taxon>
        <taxon>Embryophyta</taxon>
        <taxon>Marchantiophyta</taxon>
        <taxon>Marchantiopsida</taxon>
        <taxon>Marchantiidae</taxon>
        <taxon>Marchantiales</taxon>
        <taxon>Ricciaceae</taxon>
        <taxon>Riccia</taxon>
    </lineage>
</organism>
<evidence type="ECO:0000256" key="3">
    <source>
        <dbReference type="ARBA" id="ARBA00022989"/>
    </source>
</evidence>
<comment type="caution">
    <text evidence="7">The sequence shown here is derived from an EMBL/GenBank/DDBJ whole genome shotgun (WGS) entry which is preliminary data.</text>
</comment>
<evidence type="ECO:0000256" key="4">
    <source>
        <dbReference type="ARBA" id="ARBA00023136"/>
    </source>
</evidence>
<name>A0ABD1XSW2_9MARC</name>
<dbReference type="Proteomes" id="UP001605036">
    <property type="component" value="Unassembled WGS sequence"/>
</dbReference>
<evidence type="ECO:0000256" key="1">
    <source>
        <dbReference type="ARBA" id="ARBA00004141"/>
    </source>
</evidence>
<evidence type="ECO:0000313" key="7">
    <source>
        <dbReference type="EMBL" id="KAL2610618.1"/>
    </source>
</evidence>
<dbReference type="PANTHER" id="PTHR47681:SF3">
    <property type="entry name" value="PHOSPHATIDYLINOSITOL N-ACETYLGLUCOSAMINYLTRANSFERASE SUBUNIT P-RELATED"/>
    <property type="match status" value="1"/>
</dbReference>
<dbReference type="InterPro" id="IPR013717">
    <property type="entry name" value="PIG-P"/>
</dbReference>
<sequence>MGLNFSSKSEIDTSSTKEGTFFPSQFAAVLMRQTTRTLSRAFSGKEKGKGGKPVSSSLGSPVGGAKPFEVYGFACSIGSIVAYVVYIIWAYTPELWLHAVGITYYPSRYWAVAIPTYVIISVALMCILYLGLNFRATHPPQSPYNLYDEYSRPGIDPTVSTNQMDRDEQPVIPSFSDMPITEVNELLWGPALRKTL</sequence>
<gene>
    <name evidence="7" type="ORF">R1flu_029191</name>
</gene>
<feature type="transmembrane region" description="Helical" evidence="5">
    <location>
        <begin position="109"/>
        <end position="132"/>
    </location>
</feature>
<evidence type="ECO:0000313" key="8">
    <source>
        <dbReference type="Proteomes" id="UP001605036"/>
    </source>
</evidence>
<dbReference type="AlphaFoldDB" id="A0ABD1XSW2"/>
<dbReference type="PANTHER" id="PTHR47681">
    <property type="entry name" value="PHOSPHATIDYLINOSITOL N-ACETYLGLUCOSAMINYLTRANSFERASE SUBUNIT P-RELATED"/>
    <property type="match status" value="1"/>
</dbReference>
<feature type="domain" description="PIG-P" evidence="6">
    <location>
        <begin position="69"/>
        <end position="187"/>
    </location>
</feature>
<dbReference type="Pfam" id="PF08510">
    <property type="entry name" value="PIG-P"/>
    <property type="match status" value="1"/>
</dbReference>
<evidence type="ECO:0000256" key="5">
    <source>
        <dbReference type="SAM" id="Phobius"/>
    </source>
</evidence>
<proteinExistence type="predicted"/>
<protein>
    <recommendedName>
        <fullName evidence="6">PIG-P domain-containing protein</fullName>
    </recommendedName>
</protein>
<keyword evidence="2 5" id="KW-0812">Transmembrane</keyword>
<dbReference type="EMBL" id="JBHFFA010000008">
    <property type="protein sequence ID" value="KAL2610618.1"/>
    <property type="molecule type" value="Genomic_DNA"/>
</dbReference>
<keyword evidence="3 5" id="KW-1133">Transmembrane helix</keyword>
<dbReference type="GO" id="GO:0016020">
    <property type="term" value="C:membrane"/>
    <property type="evidence" value="ECO:0007669"/>
    <property type="project" value="UniProtKB-SubCell"/>
</dbReference>
<accession>A0ABD1XSW2</accession>
<comment type="subcellular location">
    <subcellularLocation>
        <location evidence="1">Membrane</location>
        <topology evidence="1">Multi-pass membrane protein</topology>
    </subcellularLocation>
</comment>
<keyword evidence="8" id="KW-1185">Reference proteome</keyword>
<evidence type="ECO:0000259" key="6">
    <source>
        <dbReference type="Pfam" id="PF08510"/>
    </source>
</evidence>
<keyword evidence="4 5" id="KW-0472">Membrane</keyword>
<feature type="transmembrane region" description="Helical" evidence="5">
    <location>
        <begin position="70"/>
        <end position="89"/>
    </location>
</feature>
<reference evidence="7 8" key="1">
    <citation type="submission" date="2024-09" db="EMBL/GenBank/DDBJ databases">
        <title>Chromosome-scale assembly of Riccia fluitans.</title>
        <authorList>
            <person name="Paukszto L."/>
            <person name="Sawicki J."/>
            <person name="Karawczyk K."/>
            <person name="Piernik-Szablinska J."/>
            <person name="Szczecinska M."/>
            <person name="Mazdziarz M."/>
        </authorList>
    </citation>
    <scope>NUCLEOTIDE SEQUENCE [LARGE SCALE GENOMIC DNA]</scope>
    <source>
        <strain evidence="7">Rf_01</strain>
        <tissue evidence="7">Aerial parts of the thallus</tissue>
    </source>
</reference>